<proteinExistence type="predicted"/>
<organism evidence="1 2">
    <name type="scientific">Aspergillus taichungensis</name>
    <dbReference type="NCBI Taxonomy" id="482145"/>
    <lineage>
        <taxon>Eukaryota</taxon>
        <taxon>Fungi</taxon>
        <taxon>Dikarya</taxon>
        <taxon>Ascomycota</taxon>
        <taxon>Pezizomycotina</taxon>
        <taxon>Eurotiomycetes</taxon>
        <taxon>Eurotiomycetidae</taxon>
        <taxon>Eurotiales</taxon>
        <taxon>Aspergillaceae</taxon>
        <taxon>Aspergillus</taxon>
        <taxon>Aspergillus subgen. Circumdati</taxon>
    </lineage>
</organism>
<evidence type="ECO:0008006" key="3">
    <source>
        <dbReference type="Google" id="ProtNLM"/>
    </source>
</evidence>
<evidence type="ECO:0000313" key="1">
    <source>
        <dbReference type="EMBL" id="PLN86495.1"/>
    </source>
</evidence>
<dbReference type="OrthoDB" id="27483at2759"/>
<name>A0A2J5I903_9EURO</name>
<dbReference type="PANTHER" id="PTHR33099:SF7">
    <property type="entry name" value="MYND-TYPE DOMAIN-CONTAINING PROTEIN"/>
    <property type="match status" value="1"/>
</dbReference>
<dbReference type="EMBL" id="KZ559498">
    <property type="protein sequence ID" value="PLN86495.1"/>
    <property type="molecule type" value="Genomic_DNA"/>
</dbReference>
<dbReference type="AlphaFoldDB" id="A0A2J5I903"/>
<sequence length="627" mass="70299">MPVLTVSCDVYVNSGSQLSTYRGTTSQISTHSRELRTNFNSLLLQYPEGEGGLLGNERVSRHIKGRWKFLAQNLPILSKTTLPETREEGFLETMQDVLLSSRIRQLDEYLQTDKPESSSLQESSLEETCGQLRESFQEGAALASFVCGGEIPISTSSSLPGFSPPVQIVWWAGEQPVGDRRLVLPLDDAATESSSERLQRLVADCEPASFGRGQEDVLDPAYRNAGKLDPTQFLTSFHPADFGIIESVEKILLPNIGINVNSPLHRRKLTWELYKLNVYSGPSGVFQKHVDTPRAANQIASLVVCLPCSFKGGILHVQHNNREVEFDWSSHSPCSIQWAAFYTDCEHEIKQITEGERITLTYNLYATDAVGDVDVPLNSTVISPETLAPYRFLRSLVQEPSFMKEGGVIGFYCSHAYPHSSALAKIQLPSALKGSDIILYSIFKSLGMEVDVLPILDIDPFHESYYYDALKDTVKKRKNLPLFEDIPLPTSEEEYSNVAHRWKKLFVSRQVKGMDRLGDRARAYGYPFRKGDPYAAVREIVGTERHAYRSTDLSQEYGMTMEKVMSRWSSNFVAGVTWINEPAHREMALSYIAYGNEASIDTMYSSAAILAIIPPFEERQALLSEQE</sequence>
<gene>
    <name evidence="1" type="ORF">BDW42DRAFT_158595</name>
</gene>
<protein>
    <recommendedName>
        <fullName evidence="3">Fe2OG dioxygenase domain-containing protein</fullName>
    </recommendedName>
</protein>
<reference evidence="2" key="1">
    <citation type="submission" date="2017-12" db="EMBL/GenBank/DDBJ databases">
        <authorList>
            <consortium name="DOE Joint Genome Institute"/>
            <person name="Mondo S.J."/>
            <person name="Kjaerbolling I."/>
            <person name="Vesth T.C."/>
            <person name="Frisvad J.C."/>
            <person name="Nybo J.L."/>
            <person name="Theobald S."/>
            <person name="Kuo A."/>
            <person name="Bowyer P."/>
            <person name="Matsuda Y."/>
            <person name="Lyhne E.K."/>
            <person name="Kogle M.E."/>
            <person name="Clum A."/>
            <person name="Lipzen A."/>
            <person name="Salamov A."/>
            <person name="Ngan C.Y."/>
            <person name="Daum C."/>
            <person name="Chiniquy J."/>
            <person name="Barry K."/>
            <person name="LaButti K."/>
            <person name="Haridas S."/>
            <person name="Simmons B.A."/>
            <person name="Magnuson J.K."/>
            <person name="Mortensen U.H."/>
            <person name="Larsen T.O."/>
            <person name="Grigoriev I.V."/>
            <person name="Baker S.E."/>
            <person name="Andersen M.R."/>
            <person name="Nordberg H.P."/>
            <person name="Cantor M.N."/>
            <person name="Hua S.X."/>
        </authorList>
    </citation>
    <scope>NUCLEOTIDE SEQUENCE [LARGE SCALE GENOMIC DNA]</scope>
    <source>
        <strain evidence="2">IBT 19404</strain>
    </source>
</reference>
<dbReference type="PANTHER" id="PTHR33099">
    <property type="entry name" value="FE2OG DIOXYGENASE DOMAIN-CONTAINING PROTEIN"/>
    <property type="match status" value="1"/>
</dbReference>
<evidence type="ECO:0000313" key="2">
    <source>
        <dbReference type="Proteomes" id="UP000235023"/>
    </source>
</evidence>
<dbReference type="Gene3D" id="2.60.120.620">
    <property type="entry name" value="q2cbj1_9rhob like domain"/>
    <property type="match status" value="1"/>
</dbReference>
<dbReference type="Proteomes" id="UP000235023">
    <property type="component" value="Unassembled WGS sequence"/>
</dbReference>
<accession>A0A2J5I903</accession>
<keyword evidence="2" id="KW-1185">Reference proteome</keyword>